<dbReference type="AlphaFoldDB" id="A0A2U0ULR4"/>
<evidence type="ECO:0000313" key="2">
    <source>
        <dbReference type="Proteomes" id="UP000245870"/>
    </source>
</evidence>
<comment type="caution">
    <text evidence="1">The sequence shown here is derived from an EMBL/GenBank/DDBJ whole genome shotgun (WGS) entry which is preliminary data.</text>
</comment>
<keyword evidence="2" id="KW-1185">Reference proteome</keyword>
<name>A0A2U0ULR4_9BACT</name>
<organism evidence="1 2">
    <name type="scientific">Hallella colorans</name>
    <dbReference type="NCBI Taxonomy" id="1703337"/>
    <lineage>
        <taxon>Bacteria</taxon>
        <taxon>Pseudomonadati</taxon>
        <taxon>Bacteroidota</taxon>
        <taxon>Bacteroidia</taxon>
        <taxon>Bacteroidales</taxon>
        <taxon>Prevotellaceae</taxon>
        <taxon>Hallella</taxon>
    </lineage>
</organism>
<accession>A0A2U0ULR4</accession>
<dbReference type="RefSeq" id="WP_116615662.1">
    <property type="nucleotide sequence ID" value="NZ_CAMQYP010000047.1"/>
</dbReference>
<dbReference type="Proteomes" id="UP000245870">
    <property type="component" value="Unassembled WGS sequence"/>
</dbReference>
<gene>
    <name evidence="1" type="ORF">C7379_10281</name>
</gene>
<reference evidence="1 2" key="1">
    <citation type="submission" date="2018-05" db="EMBL/GenBank/DDBJ databases">
        <title>Genomic Encyclopedia of Type Strains, Phase IV (KMG-IV): sequencing the most valuable type-strain genomes for metagenomic binning, comparative biology and taxonomic classification.</title>
        <authorList>
            <person name="Goeker M."/>
        </authorList>
    </citation>
    <scope>NUCLEOTIDE SEQUENCE [LARGE SCALE GENOMIC DNA]</scope>
    <source>
        <strain evidence="1 2">DSM 100333</strain>
    </source>
</reference>
<dbReference type="EMBL" id="QENY01000002">
    <property type="protein sequence ID" value="PVX58563.1"/>
    <property type="molecule type" value="Genomic_DNA"/>
</dbReference>
<sequence>MANKRNLKQTINYICSELFAEVVAASLYGTTDNKDSAEALLSTILIVRNDFVKRISHPEPGMKPKEYYQKLIADFNERVSEIIDQIGNLG</sequence>
<evidence type="ECO:0000313" key="1">
    <source>
        <dbReference type="EMBL" id="PVX58563.1"/>
    </source>
</evidence>
<dbReference type="OrthoDB" id="1121857at2"/>
<protein>
    <submittedName>
        <fullName evidence="1">Uncharacterized protein</fullName>
    </submittedName>
</protein>
<proteinExistence type="predicted"/>